<keyword evidence="2" id="KW-1185">Reference proteome</keyword>
<evidence type="ECO:0000313" key="3">
    <source>
        <dbReference type="WBParaSite" id="ALUE_0000322901-mRNA-1"/>
    </source>
</evidence>
<sequence length="427" mass="47914">MFSVVPDDVFGDPHFRGSECQLYRERMGKKADRSEQCASELERARHVLRSVAAQLVGEEHERQRAILTEFNSMKPSQRYVGRRFAVSDKASSCPQPNATMQETITSSTTAKRTSKVIGRAASRRISVPSLFRVEANSDPYVAWINKLHDHLNRDEAVCNGPKFKGLHTVTNDQLWGFAALLLANHATALCPICDQMFGKLETMIFTPNRLLFSEEEEHLHRLVFARFPRTQTFCSAILPSCYKNYATRVASVSEGSKCIRCSVCTASLTTLQVKHRFLLDKEAVKDALAWLNTSFIHNICAELCITFPPNSPSPGGFFPNGVDYSECVAFSNDAFMLAVNAAKNLLKPEYFCSVEMGWCELNETPNIMHCLRQLCEEGLPVQLGSTLCKVIPNEPISAQRFMGAARYESKLFKTNQKSAEAHYKSEL</sequence>
<feature type="region of interest" description="Disordered" evidence="1">
    <location>
        <begin position="91"/>
        <end position="110"/>
    </location>
</feature>
<reference evidence="3" key="1">
    <citation type="submission" date="2023-03" db="UniProtKB">
        <authorList>
            <consortium name="WormBaseParasite"/>
        </authorList>
    </citation>
    <scope>IDENTIFICATION</scope>
</reference>
<proteinExistence type="predicted"/>
<name>A0A9J2P0W4_ASCLU</name>
<protein>
    <submittedName>
        <fullName evidence="3">Uncharacterized protein</fullName>
    </submittedName>
</protein>
<accession>A0A9J2P0W4</accession>
<dbReference type="WBParaSite" id="ALUE_0000322901-mRNA-1">
    <property type="protein sequence ID" value="ALUE_0000322901-mRNA-1"/>
    <property type="gene ID" value="ALUE_0000322901"/>
</dbReference>
<dbReference type="AlphaFoldDB" id="A0A9J2P0W4"/>
<evidence type="ECO:0000313" key="2">
    <source>
        <dbReference type="Proteomes" id="UP000036681"/>
    </source>
</evidence>
<evidence type="ECO:0000256" key="1">
    <source>
        <dbReference type="SAM" id="MobiDB-lite"/>
    </source>
</evidence>
<dbReference type="Proteomes" id="UP000036681">
    <property type="component" value="Unplaced"/>
</dbReference>
<organism evidence="2 3">
    <name type="scientific">Ascaris lumbricoides</name>
    <name type="common">Giant roundworm</name>
    <dbReference type="NCBI Taxonomy" id="6252"/>
    <lineage>
        <taxon>Eukaryota</taxon>
        <taxon>Metazoa</taxon>
        <taxon>Ecdysozoa</taxon>
        <taxon>Nematoda</taxon>
        <taxon>Chromadorea</taxon>
        <taxon>Rhabditida</taxon>
        <taxon>Spirurina</taxon>
        <taxon>Ascaridomorpha</taxon>
        <taxon>Ascaridoidea</taxon>
        <taxon>Ascarididae</taxon>
        <taxon>Ascaris</taxon>
    </lineage>
</organism>